<dbReference type="EMBL" id="ML208447">
    <property type="protein sequence ID" value="TFK65145.1"/>
    <property type="molecule type" value="Genomic_DNA"/>
</dbReference>
<protein>
    <submittedName>
        <fullName evidence="1">Uncharacterized protein</fullName>
    </submittedName>
</protein>
<proteinExistence type="predicted"/>
<organism evidence="1 2">
    <name type="scientific">Pluteus cervinus</name>
    <dbReference type="NCBI Taxonomy" id="181527"/>
    <lineage>
        <taxon>Eukaryota</taxon>
        <taxon>Fungi</taxon>
        <taxon>Dikarya</taxon>
        <taxon>Basidiomycota</taxon>
        <taxon>Agaricomycotina</taxon>
        <taxon>Agaricomycetes</taxon>
        <taxon>Agaricomycetidae</taxon>
        <taxon>Agaricales</taxon>
        <taxon>Pluteineae</taxon>
        <taxon>Pluteaceae</taxon>
        <taxon>Pluteus</taxon>
    </lineage>
</organism>
<evidence type="ECO:0000313" key="2">
    <source>
        <dbReference type="Proteomes" id="UP000308600"/>
    </source>
</evidence>
<sequence length="96" mass="10764">MTASISVLTLIFRYPIVSITSFSGIIYILPISLEETLPRIRHPQSLSTPHRTTDRLLPVYSRSCSTMFAAPIRELLPANLRGSFIHLGDKGDPKRL</sequence>
<name>A0ACD3AHJ6_9AGAR</name>
<dbReference type="Proteomes" id="UP000308600">
    <property type="component" value="Unassembled WGS sequence"/>
</dbReference>
<keyword evidence="2" id="KW-1185">Reference proteome</keyword>
<evidence type="ECO:0000313" key="1">
    <source>
        <dbReference type="EMBL" id="TFK65145.1"/>
    </source>
</evidence>
<reference evidence="1 2" key="1">
    <citation type="journal article" date="2019" name="Nat. Ecol. Evol.">
        <title>Megaphylogeny resolves global patterns of mushroom evolution.</title>
        <authorList>
            <person name="Varga T."/>
            <person name="Krizsan K."/>
            <person name="Foldi C."/>
            <person name="Dima B."/>
            <person name="Sanchez-Garcia M."/>
            <person name="Sanchez-Ramirez S."/>
            <person name="Szollosi G.J."/>
            <person name="Szarkandi J.G."/>
            <person name="Papp V."/>
            <person name="Albert L."/>
            <person name="Andreopoulos W."/>
            <person name="Angelini C."/>
            <person name="Antonin V."/>
            <person name="Barry K.W."/>
            <person name="Bougher N.L."/>
            <person name="Buchanan P."/>
            <person name="Buyck B."/>
            <person name="Bense V."/>
            <person name="Catcheside P."/>
            <person name="Chovatia M."/>
            <person name="Cooper J."/>
            <person name="Damon W."/>
            <person name="Desjardin D."/>
            <person name="Finy P."/>
            <person name="Geml J."/>
            <person name="Haridas S."/>
            <person name="Hughes K."/>
            <person name="Justo A."/>
            <person name="Karasinski D."/>
            <person name="Kautmanova I."/>
            <person name="Kiss B."/>
            <person name="Kocsube S."/>
            <person name="Kotiranta H."/>
            <person name="LaButti K.M."/>
            <person name="Lechner B.E."/>
            <person name="Liimatainen K."/>
            <person name="Lipzen A."/>
            <person name="Lukacs Z."/>
            <person name="Mihaltcheva S."/>
            <person name="Morgado L.N."/>
            <person name="Niskanen T."/>
            <person name="Noordeloos M.E."/>
            <person name="Ohm R.A."/>
            <person name="Ortiz-Santana B."/>
            <person name="Ovrebo C."/>
            <person name="Racz N."/>
            <person name="Riley R."/>
            <person name="Savchenko A."/>
            <person name="Shiryaev A."/>
            <person name="Soop K."/>
            <person name="Spirin V."/>
            <person name="Szebenyi C."/>
            <person name="Tomsovsky M."/>
            <person name="Tulloss R.E."/>
            <person name="Uehling J."/>
            <person name="Grigoriev I.V."/>
            <person name="Vagvolgyi C."/>
            <person name="Papp T."/>
            <person name="Martin F.M."/>
            <person name="Miettinen O."/>
            <person name="Hibbett D.S."/>
            <person name="Nagy L.G."/>
        </authorList>
    </citation>
    <scope>NUCLEOTIDE SEQUENCE [LARGE SCALE GENOMIC DNA]</scope>
    <source>
        <strain evidence="1 2">NL-1719</strain>
    </source>
</reference>
<gene>
    <name evidence="1" type="ORF">BDN72DRAFT_210487</name>
</gene>
<accession>A0ACD3AHJ6</accession>